<dbReference type="OrthoDB" id="429813at2759"/>
<sequence length="1344" mass="150545">MSRHSGLPVISVTTPELENEAPISPKIPVTPVSPQAEETVPMNSNDAREGDEEEAVPKPRKGLLTQLEETNALKDSIVGQGSPVQAFYQGKSILVTGVTGFIGKAVLWKCITSIGRQVDTIYVLIRNGGATRRGVATAKERLASEFYSNLIFTSLPSDLQQLAHEKIRPIPYDLSAPDLAISPIHREEMIEKVNVVIHCAAATTITERLDLAFEANTLGTVRMMDLADTFNSVDAFVYLSSTYLSSSIEDGVFQEKVYPMPTGDADVMFQRILRAGVSELSALTQEVLAQYPTTYAFTKHLTEHIILRRCDLNRLEEANGGKEQYPIAIVRAAMVGSAVEEPLRGWVHNICNSNGLLYFTGKGFPCLDASTKNEPADIVPVDHLVRLLLGSAAMLQKPGVHFSLPWVNDRQSRASSPQTTSSRRNSLSQEKFFPAILQLSAQASSAPSWQTVYSCTRSYWMRKTMINLPREEEVFPVSPSVFPSRIFSRYKLSSFANVAQSLVTGLGDTNVQASKPNKYRDMSARLAAAIAPFLRKRWSPVDDAVQLILARLSADASFRVDNLTESDWYSYYLDYNYGLHRFIDEEANIRCLGLTKSRDCALYPVTFDDKPKKLILSRQVSSDVASQDDIRKREERMISYFIAALGKRGGKGNTEAEVKEDERWMQDLEYVLEDWYHDEELQQAWARQTEAKLGKWKLNKQESIKLREKVLNSPAVLKCLEQIQQSSGVSQQRALQESQQFYDRVRDRTALPYIYFAARFLDQVFKTLFETIQVKVAEIETLKRTTRDAPIIYVPVSKSLLDSFIVWFQHIPPDITHDFIARAKWQNDDTDAPAPKFVPINIIYDKIPELSQFTDDILDQTTQTHADSLNVPLTGVSRPSEEKAARNRADAKTDGSFGRVTVRFGEAQSSDSPAVFSNLDDNTEESLMIWRATREEQRRLAVLTAPVVVAATILWGRTRGGVHLDCVIHLLQYVRQLVLMRNIEVDWEDHEDIRGLVYYSLRVLDSRRNLVVDQKHGAGNIRLRVSEHSDNIMALVYYANQLTDFVLLDSLFATLYVALPPAREISLETLEKRFGIIKALTATEVTASHVEHVTLSGLLAQYSAATLIAECAIEDSTHYTIQDQPDVVEPSFMASLVQPILDCLWVTTCSLSVLAVVPFIPQKIVPPLVQWIAAHLISGRRTPFREVLSIESSRNALVMLLKRGILREISDPARVSPTVRVALHELGVSLNDPLIEVADSNGDDSSTLQPAKVFDLCQEIDEFRYSGGLTRVEVGHIFTKCRQQINAMINSNVDKAKKQVGDVVEVPVVALVRTLRESTASNFGVNTKHVRRVSEVFNLSPSTE</sequence>
<organism evidence="5 6">
    <name type="scientific">Bifiguratus adelaidae</name>
    <dbReference type="NCBI Taxonomy" id="1938954"/>
    <lineage>
        <taxon>Eukaryota</taxon>
        <taxon>Fungi</taxon>
        <taxon>Fungi incertae sedis</taxon>
        <taxon>Mucoromycota</taxon>
        <taxon>Mucoromycotina</taxon>
        <taxon>Endogonomycetes</taxon>
        <taxon>Endogonales</taxon>
        <taxon>Endogonales incertae sedis</taxon>
        <taxon>Bifiguratus</taxon>
    </lineage>
</organism>
<comment type="catalytic activity">
    <reaction evidence="1">
        <text>a long-chain fatty acyl-CoA + 2 NADPH + 2 H(+) = a long-chain primary fatty alcohol + 2 NADP(+) + CoA</text>
        <dbReference type="Rhea" id="RHEA:52716"/>
        <dbReference type="ChEBI" id="CHEBI:15378"/>
        <dbReference type="ChEBI" id="CHEBI:57287"/>
        <dbReference type="ChEBI" id="CHEBI:57783"/>
        <dbReference type="ChEBI" id="CHEBI:58349"/>
        <dbReference type="ChEBI" id="CHEBI:77396"/>
        <dbReference type="ChEBI" id="CHEBI:83139"/>
        <dbReference type="EC" id="1.2.1.84"/>
    </reaction>
</comment>
<keyword evidence="1" id="KW-0443">Lipid metabolism</keyword>
<dbReference type="EMBL" id="MVBO01000158">
    <property type="protein sequence ID" value="OZJ02375.1"/>
    <property type="molecule type" value="Genomic_DNA"/>
</dbReference>
<evidence type="ECO:0000259" key="4">
    <source>
        <dbReference type="Pfam" id="PF19277"/>
    </source>
</evidence>
<dbReference type="Proteomes" id="UP000242875">
    <property type="component" value="Unassembled WGS sequence"/>
</dbReference>
<feature type="region of interest" description="Disordered" evidence="2">
    <location>
        <begin position="1"/>
        <end position="57"/>
    </location>
</feature>
<dbReference type="InterPro" id="IPR026055">
    <property type="entry name" value="FAR"/>
</dbReference>
<accession>A0A261XVG9</accession>
<evidence type="ECO:0000256" key="1">
    <source>
        <dbReference type="RuleBase" id="RU363097"/>
    </source>
</evidence>
<evidence type="ECO:0000256" key="2">
    <source>
        <dbReference type="SAM" id="MobiDB-lite"/>
    </source>
</evidence>
<dbReference type="PANTHER" id="PTHR11011">
    <property type="entry name" value="MALE STERILITY PROTEIN 2-RELATED"/>
    <property type="match status" value="1"/>
</dbReference>
<dbReference type="SUPFAM" id="SSF51735">
    <property type="entry name" value="NAD(P)-binding Rossmann-fold domains"/>
    <property type="match status" value="1"/>
</dbReference>
<keyword evidence="1" id="KW-0444">Lipid biosynthesis</keyword>
<feature type="domain" description="GPAT/DHAPAT C-terminal" evidence="4">
    <location>
        <begin position="936"/>
        <end position="1207"/>
    </location>
</feature>
<reference evidence="5 6" key="1">
    <citation type="journal article" date="2017" name="Mycologia">
        <title>Bifiguratus adelaidae, gen. et sp. nov., a new member of Mucoromycotina in endophytic and soil-dwelling habitats.</title>
        <authorList>
            <person name="Torres-Cruz T.J."/>
            <person name="Billingsley Tobias T.L."/>
            <person name="Almatruk M."/>
            <person name="Hesse C."/>
            <person name="Kuske C.R."/>
            <person name="Desiro A."/>
            <person name="Benucci G.M."/>
            <person name="Bonito G."/>
            <person name="Stajich J.E."/>
            <person name="Dunlap C."/>
            <person name="Arnold A.E."/>
            <person name="Porras-Alfaro A."/>
        </authorList>
    </citation>
    <scope>NUCLEOTIDE SEQUENCE [LARGE SCALE GENOMIC DNA]</scope>
    <source>
        <strain evidence="5 6">AZ0501</strain>
    </source>
</reference>
<protein>
    <recommendedName>
        <fullName evidence="1">Fatty acyl-CoA reductase</fullName>
        <ecNumber evidence="1">1.2.1.84</ecNumber>
    </recommendedName>
</protein>
<dbReference type="GO" id="GO:0080019">
    <property type="term" value="F:alcohol-forming very long-chain fatty acyl-CoA reductase activity"/>
    <property type="evidence" value="ECO:0007669"/>
    <property type="project" value="InterPro"/>
</dbReference>
<dbReference type="Pfam" id="PF07993">
    <property type="entry name" value="NAD_binding_4"/>
    <property type="match status" value="1"/>
</dbReference>
<dbReference type="InterPro" id="IPR013120">
    <property type="entry name" value="FAR_NAD-bd"/>
</dbReference>
<comment type="function">
    <text evidence="1">Catalyzes the reduction of fatty acyl-CoA to fatty alcohols.</text>
</comment>
<feature type="compositionally biased region" description="Basic and acidic residues" evidence="2">
    <location>
        <begin position="879"/>
        <end position="891"/>
    </location>
</feature>
<keyword evidence="1" id="KW-0521">NADP</keyword>
<evidence type="ECO:0000259" key="3">
    <source>
        <dbReference type="Pfam" id="PF07993"/>
    </source>
</evidence>
<dbReference type="InterPro" id="IPR045520">
    <property type="entry name" value="GPAT/DHAPAT_C"/>
</dbReference>
<dbReference type="EC" id="1.2.1.84" evidence="1"/>
<comment type="caution">
    <text evidence="5">The sequence shown here is derived from an EMBL/GenBank/DDBJ whole genome shotgun (WGS) entry which is preliminary data.</text>
</comment>
<keyword evidence="1" id="KW-0560">Oxidoreductase</keyword>
<dbReference type="Pfam" id="PF19277">
    <property type="entry name" value="GPAT_C"/>
    <property type="match status" value="1"/>
</dbReference>
<dbReference type="InterPro" id="IPR036291">
    <property type="entry name" value="NAD(P)-bd_dom_sf"/>
</dbReference>
<dbReference type="Gene3D" id="3.40.50.720">
    <property type="entry name" value="NAD(P)-binding Rossmann-like Domain"/>
    <property type="match status" value="1"/>
</dbReference>
<name>A0A261XVG9_9FUNG</name>
<evidence type="ECO:0000313" key="6">
    <source>
        <dbReference type="Proteomes" id="UP000242875"/>
    </source>
</evidence>
<feature type="domain" description="Thioester reductase (TE)" evidence="3">
    <location>
        <begin position="95"/>
        <end position="387"/>
    </location>
</feature>
<gene>
    <name evidence="5" type="ORF">BZG36_04432</name>
</gene>
<keyword evidence="6" id="KW-1185">Reference proteome</keyword>
<evidence type="ECO:0000313" key="5">
    <source>
        <dbReference type="EMBL" id="OZJ02375.1"/>
    </source>
</evidence>
<proteinExistence type="inferred from homology"/>
<feature type="region of interest" description="Disordered" evidence="2">
    <location>
        <begin position="870"/>
        <end position="891"/>
    </location>
</feature>
<dbReference type="GO" id="GO:0102965">
    <property type="term" value="F:alcohol-forming long-chain fatty acyl-CoA reductase activity"/>
    <property type="evidence" value="ECO:0007669"/>
    <property type="project" value="UniProtKB-EC"/>
</dbReference>
<dbReference type="GO" id="GO:0006629">
    <property type="term" value="P:lipid metabolic process"/>
    <property type="evidence" value="ECO:0007669"/>
    <property type="project" value="UniProtKB-KW"/>
</dbReference>
<comment type="similarity">
    <text evidence="1">Belongs to the fatty acyl-CoA reductase family.</text>
</comment>